<comment type="caution">
    <text evidence="1">The sequence shown here is derived from an EMBL/GenBank/DDBJ whole genome shotgun (WGS) entry which is preliminary data.</text>
</comment>
<evidence type="ECO:0000313" key="2">
    <source>
        <dbReference type="Proteomes" id="UP000824259"/>
    </source>
</evidence>
<accession>A0A9D2RHP1</accession>
<dbReference type="AlphaFoldDB" id="A0A9D2RHP1"/>
<gene>
    <name evidence="1" type="ORF">H9779_05320</name>
</gene>
<organism evidence="1 2">
    <name type="scientific">Candidatus Alistipes avicola</name>
    <dbReference type="NCBI Taxonomy" id="2838432"/>
    <lineage>
        <taxon>Bacteria</taxon>
        <taxon>Pseudomonadati</taxon>
        <taxon>Bacteroidota</taxon>
        <taxon>Bacteroidia</taxon>
        <taxon>Bacteroidales</taxon>
        <taxon>Rikenellaceae</taxon>
        <taxon>Alistipes</taxon>
    </lineage>
</organism>
<name>A0A9D2RHP1_9BACT</name>
<proteinExistence type="predicted"/>
<dbReference type="PROSITE" id="PS51257">
    <property type="entry name" value="PROKAR_LIPOPROTEIN"/>
    <property type="match status" value="1"/>
</dbReference>
<evidence type="ECO:0008006" key="3">
    <source>
        <dbReference type="Google" id="ProtNLM"/>
    </source>
</evidence>
<sequence length="231" mass="26994">MKRIWFLGFLPLMLLFASCEKNDVGPYYSYIYKEHFIDIYYTGGIELMHYGSEGSCTALRIGATDMDKFIIEANNPLEYEQQAELHGDYFNRWVYEYRGWCIKIFAEQFQSLHVVSDADWDEEHPAGTLLDDLLRVEFTSIGAFVRGGYHAGGTDESEWMHDWQYFTRVDKPVSELTPSDMDMMECEYVLLYFMRAPTLEREHTLTVILTTTEGKVYTDSLYCIPEVESED</sequence>
<protein>
    <recommendedName>
        <fullName evidence="3">NigD-like C-terminal beta sandwich domain-containing protein</fullName>
    </recommendedName>
</protein>
<reference evidence="1" key="2">
    <citation type="submission" date="2021-04" db="EMBL/GenBank/DDBJ databases">
        <authorList>
            <person name="Gilroy R."/>
        </authorList>
    </citation>
    <scope>NUCLEOTIDE SEQUENCE</scope>
    <source>
        <strain evidence="1">CHK169-11906</strain>
    </source>
</reference>
<dbReference type="EMBL" id="DWYR01000013">
    <property type="protein sequence ID" value="HJA99002.1"/>
    <property type="molecule type" value="Genomic_DNA"/>
</dbReference>
<reference evidence="1" key="1">
    <citation type="journal article" date="2021" name="PeerJ">
        <title>Extensive microbial diversity within the chicken gut microbiome revealed by metagenomics and culture.</title>
        <authorList>
            <person name="Gilroy R."/>
            <person name="Ravi A."/>
            <person name="Getino M."/>
            <person name="Pursley I."/>
            <person name="Horton D.L."/>
            <person name="Alikhan N.F."/>
            <person name="Baker D."/>
            <person name="Gharbi K."/>
            <person name="Hall N."/>
            <person name="Watson M."/>
            <person name="Adriaenssens E.M."/>
            <person name="Foster-Nyarko E."/>
            <person name="Jarju S."/>
            <person name="Secka A."/>
            <person name="Antonio M."/>
            <person name="Oren A."/>
            <person name="Chaudhuri R.R."/>
            <person name="La Ragione R."/>
            <person name="Hildebrand F."/>
            <person name="Pallen M.J."/>
        </authorList>
    </citation>
    <scope>NUCLEOTIDE SEQUENCE</scope>
    <source>
        <strain evidence="1">CHK169-11906</strain>
    </source>
</reference>
<dbReference type="Proteomes" id="UP000824259">
    <property type="component" value="Unassembled WGS sequence"/>
</dbReference>
<evidence type="ECO:0000313" key="1">
    <source>
        <dbReference type="EMBL" id="HJA99002.1"/>
    </source>
</evidence>